<evidence type="ECO:0000313" key="2">
    <source>
        <dbReference type="EMBL" id="KAH9365875.1"/>
    </source>
</evidence>
<keyword evidence="3" id="KW-1185">Reference proteome</keyword>
<dbReference type="AlphaFoldDB" id="A0A9J6FSX1"/>
<protein>
    <submittedName>
        <fullName evidence="2">Uncharacterized protein</fullName>
    </submittedName>
</protein>
<feature type="compositionally biased region" description="Basic residues" evidence="1">
    <location>
        <begin position="177"/>
        <end position="203"/>
    </location>
</feature>
<feature type="compositionally biased region" description="Low complexity" evidence="1">
    <location>
        <begin position="24"/>
        <end position="38"/>
    </location>
</feature>
<feature type="region of interest" description="Disordered" evidence="1">
    <location>
        <begin position="87"/>
        <end position="258"/>
    </location>
</feature>
<evidence type="ECO:0000256" key="1">
    <source>
        <dbReference type="SAM" id="MobiDB-lite"/>
    </source>
</evidence>
<dbReference type="VEuPathDB" id="VectorBase:HLOH_042230"/>
<proteinExistence type="predicted"/>
<feature type="compositionally biased region" description="Acidic residues" evidence="1">
    <location>
        <begin position="403"/>
        <end position="412"/>
    </location>
</feature>
<feature type="compositionally biased region" description="Acidic residues" evidence="1">
    <location>
        <begin position="149"/>
        <end position="158"/>
    </location>
</feature>
<reference evidence="2 3" key="1">
    <citation type="journal article" date="2020" name="Cell">
        <title>Large-Scale Comparative Analyses of Tick Genomes Elucidate Their Genetic Diversity and Vector Capacities.</title>
        <authorList>
            <consortium name="Tick Genome and Microbiome Consortium (TIGMIC)"/>
            <person name="Jia N."/>
            <person name="Wang J."/>
            <person name="Shi W."/>
            <person name="Du L."/>
            <person name="Sun Y."/>
            <person name="Zhan W."/>
            <person name="Jiang J.F."/>
            <person name="Wang Q."/>
            <person name="Zhang B."/>
            <person name="Ji P."/>
            <person name="Bell-Sakyi L."/>
            <person name="Cui X.M."/>
            <person name="Yuan T.T."/>
            <person name="Jiang B.G."/>
            <person name="Yang W.F."/>
            <person name="Lam T.T."/>
            <person name="Chang Q.C."/>
            <person name="Ding S.J."/>
            <person name="Wang X.J."/>
            <person name="Zhu J.G."/>
            <person name="Ruan X.D."/>
            <person name="Zhao L."/>
            <person name="Wei J.T."/>
            <person name="Ye R.Z."/>
            <person name="Que T.C."/>
            <person name="Du C.H."/>
            <person name="Zhou Y.H."/>
            <person name="Cheng J.X."/>
            <person name="Dai P.F."/>
            <person name="Guo W.B."/>
            <person name="Han X.H."/>
            <person name="Huang E.J."/>
            <person name="Li L.F."/>
            <person name="Wei W."/>
            <person name="Gao Y.C."/>
            <person name="Liu J.Z."/>
            <person name="Shao H.Z."/>
            <person name="Wang X."/>
            <person name="Wang C.C."/>
            <person name="Yang T.C."/>
            <person name="Huo Q.B."/>
            <person name="Li W."/>
            <person name="Chen H.Y."/>
            <person name="Chen S.E."/>
            <person name="Zhou L.G."/>
            <person name="Ni X.B."/>
            <person name="Tian J.H."/>
            <person name="Sheng Y."/>
            <person name="Liu T."/>
            <person name="Pan Y.S."/>
            <person name="Xia L.Y."/>
            <person name="Li J."/>
            <person name="Zhao F."/>
            <person name="Cao W.C."/>
        </authorList>
    </citation>
    <scope>NUCLEOTIDE SEQUENCE [LARGE SCALE GENOMIC DNA]</scope>
    <source>
        <strain evidence="2">HaeL-2018</strain>
    </source>
</reference>
<feature type="compositionally biased region" description="Basic and acidic residues" evidence="1">
    <location>
        <begin position="310"/>
        <end position="323"/>
    </location>
</feature>
<feature type="region of interest" description="Disordered" evidence="1">
    <location>
        <begin position="279"/>
        <end position="478"/>
    </location>
</feature>
<feature type="compositionally biased region" description="Polar residues" evidence="1">
    <location>
        <begin position="288"/>
        <end position="303"/>
    </location>
</feature>
<feature type="compositionally biased region" description="Acidic residues" evidence="1">
    <location>
        <begin position="100"/>
        <end position="114"/>
    </location>
</feature>
<feature type="region of interest" description="Disordered" evidence="1">
    <location>
        <begin position="24"/>
        <end position="53"/>
    </location>
</feature>
<organism evidence="2 3">
    <name type="scientific">Haemaphysalis longicornis</name>
    <name type="common">Bush tick</name>
    <dbReference type="NCBI Taxonomy" id="44386"/>
    <lineage>
        <taxon>Eukaryota</taxon>
        <taxon>Metazoa</taxon>
        <taxon>Ecdysozoa</taxon>
        <taxon>Arthropoda</taxon>
        <taxon>Chelicerata</taxon>
        <taxon>Arachnida</taxon>
        <taxon>Acari</taxon>
        <taxon>Parasitiformes</taxon>
        <taxon>Ixodida</taxon>
        <taxon>Ixodoidea</taxon>
        <taxon>Ixodidae</taxon>
        <taxon>Haemaphysalinae</taxon>
        <taxon>Haemaphysalis</taxon>
    </lineage>
</organism>
<evidence type="ECO:0000313" key="3">
    <source>
        <dbReference type="Proteomes" id="UP000821853"/>
    </source>
</evidence>
<dbReference type="Proteomes" id="UP000821853">
    <property type="component" value="Unassembled WGS sequence"/>
</dbReference>
<dbReference type="EMBL" id="JABSTR010000003">
    <property type="protein sequence ID" value="KAH9365875.1"/>
    <property type="molecule type" value="Genomic_DNA"/>
</dbReference>
<feature type="compositionally biased region" description="Polar residues" evidence="1">
    <location>
        <begin position="452"/>
        <end position="463"/>
    </location>
</feature>
<feature type="compositionally biased region" description="Polar residues" evidence="1">
    <location>
        <begin position="327"/>
        <end position="337"/>
    </location>
</feature>
<dbReference type="OrthoDB" id="6516990at2759"/>
<name>A0A9J6FSX1_HAELO</name>
<sequence>MKKGLCSSDTQALVSALLASHGSPLAKKLKPATAASTTEGSTQETPWKGNPIEEGSWCGNLALKLLTDNLEGAESGMEDDYEDEEMNVTCGAGPIPGEADVPDEEDMAEPEALDEMQRDTDDGNEIEIVLSAAARCSDSDGGTSHDLVESGEDNEMEEPLPGGGRGGGPGGPPSPPRSKRREWRRRRCGGGRAAVGRRGRRLLHRAEVPPSLLVAPPQQQQHRPSLLPRVRNERLPSSQSAAGFEEGDDSIVPSTPTLFVPRRTDGFAEAVGSPHVPHGGFVFGGASEGQTTPEPSGLSQLASQEGVGVDDTRMDLSHFEEGGGRSVPSTPLQISPTESRDASLFQGEAGVVEEPPDEEEGEAGEAPGEVEAPSQQEEEEEGRERRRLARPRRLSPAASADPIVEEPSDEAEDLSKPDAAVVTVPHNRHFACDDRRRRGAEEKEEELVSSEPDATNTGGTVDTSSSSEAQAATEKPAPSGVLKSALVFLLLGLHFRDYNTGFHCR</sequence>
<accession>A0A9J6FSX1</accession>
<gene>
    <name evidence="2" type="ORF">HPB48_022865</name>
</gene>
<feature type="compositionally biased region" description="Acidic residues" evidence="1">
    <location>
        <begin position="354"/>
        <end position="363"/>
    </location>
</feature>
<feature type="compositionally biased region" description="Low complexity" evidence="1">
    <location>
        <begin position="364"/>
        <end position="375"/>
    </location>
</feature>
<dbReference type="OMA" id="HFRDYNT"/>
<feature type="compositionally biased region" description="Basic and acidic residues" evidence="1">
    <location>
        <begin position="430"/>
        <end position="441"/>
    </location>
</feature>
<comment type="caution">
    <text evidence="2">The sequence shown here is derived from an EMBL/GenBank/DDBJ whole genome shotgun (WGS) entry which is preliminary data.</text>
</comment>